<gene>
    <name evidence="1" type="ORF">SAMN04488136_11644</name>
</gene>
<reference evidence="1 2" key="1">
    <citation type="submission" date="2016-10" db="EMBL/GenBank/DDBJ databases">
        <authorList>
            <person name="de Groot N.N."/>
        </authorList>
    </citation>
    <scope>NUCLEOTIDE SEQUENCE [LARGE SCALE GENOMIC DNA]</scope>
    <source>
        <strain evidence="1 2">CGMCC 1.10228</strain>
    </source>
</reference>
<name>A0A1G8CFQ1_9VIBR</name>
<evidence type="ECO:0000313" key="1">
    <source>
        <dbReference type="EMBL" id="SDH44285.1"/>
    </source>
</evidence>
<dbReference type="STRING" id="861298.SAMN04488136_11644"/>
<organism evidence="1 2">
    <name type="scientific">Vibrio xiamenensis</name>
    <dbReference type="NCBI Taxonomy" id="861298"/>
    <lineage>
        <taxon>Bacteria</taxon>
        <taxon>Pseudomonadati</taxon>
        <taxon>Pseudomonadota</taxon>
        <taxon>Gammaproteobacteria</taxon>
        <taxon>Vibrionales</taxon>
        <taxon>Vibrionaceae</taxon>
        <taxon>Vibrio</taxon>
    </lineage>
</organism>
<accession>A0A1G8CFQ1</accession>
<sequence>MLFDIRDFNLHQIEIFSLSPFCPFVIYKYFRPISRVNHRYLVSVTA</sequence>
<dbReference type="EMBL" id="FNDD01000016">
    <property type="protein sequence ID" value="SDH44285.1"/>
    <property type="molecule type" value="Genomic_DNA"/>
</dbReference>
<dbReference type="AlphaFoldDB" id="A0A1G8CFQ1"/>
<dbReference type="Proteomes" id="UP000198854">
    <property type="component" value="Unassembled WGS sequence"/>
</dbReference>
<protein>
    <submittedName>
        <fullName evidence="1">Uncharacterized protein</fullName>
    </submittedName>
</protein>
<keyword evidence="2" id="KW-1185">Reference proteome</keyword>
<evidence type="ECO:0000313" key="2">
    <source>
        <dbReference type="Proteomes" id="UP000198854"/>
    </source>
</evidence>
<proteinExistence type="predicted"/>